<keyword evidence="2 7" id="KW-0813">Transport</keyword>
<feature type="domain" description="ABC transmembrane type-1" evidence="8">
    <location>
        <begin position="45"/>
        <end position="244"/>
    </location>
</feature>
<evidence type="ECO:0000256" key="1">
    <source>
        <dbReference type="ARBA" id="ARBA00004651"/>
    </source>
</evidence>
<feature type="transmembrane region" description="Helical" evidence="7">
    <location>
        <begin position="45"/>
        <end position="69"/>
    </location>
</feature>
<evidence type="ECO:0000256" key="5">
    <source>
        <dbReference type="ARBA" id="ARBA00022989"/>
    </source>
</evidence>
<dbReference type="Pfam" id="PF00528">
    <property type="entry name" value="BPD_transp_1"/>
    <property type="match status" value="1"/>
</dbReference>
<feature type="transmembrane region" description="Helical" evidence="7">
    <location>
        <begin position="7"/>
        <end position="25"/>
    </location>
</feature>
<keyword evidence="5 7" id="KW-1133">Transmembrane helix</keyword>
<evidence type="ECO:0000256" key="6">
    <source>
        <dbReference type="ARBA" id="ARBA00023136"/>
    </source>
</evidence>
<comment type="similarity">
    <text evidence="7">Belongs to the binding-protein-dependent transport system permease family.</text>
</comment>
<dbReference type="SUPFAM" id="SSF161098">
    <property type="entry name" value="MetI-like"/>
    <property type="match status" value="1"/>
</dbReference>
<name>A0ABM6RSV5_9FIRM</name>
<evidence type="ECO:0000313" key="10">
    <source>
        <dbReference type="Proteomes" id="UP000325292"/>
    </source>
</evidence>
<keyword evidence="6 7" id="KW-0472">Membrane</keyword>
<reference evidence="9 10" key="1">
    <citation type="journal article" date="2019" name="Sci. Rep.">
        <title>Sulfobacillus thermotolerans: new insights into resistance and metabolic capacities of acidophilic chemolithotrophs.</title>
        <authorList>
            <person name="Panyushkina A.E."/>
            <person name="Babenko V.V."/>
            <person name="Nikitina A.S."/>
            <person name="Selezneva O.V."/>
            <person name="Tsaplina I.A."/>
            <person name="Letarova M.A."/>
            <person name="Kostryukova E.S."/>
            <person name="Letarov A.V."/>
        </authorList>
    </citation>
    <scope>NUCLEOTIDE SEQUENCE [LARGE SCALE GENOMIC DNA]</scope>
    <source>
        <strain evidence="9 10">Kr1</strain>
    </source>
</reference>
<keyword evidence="4 7" id="KW-0812">Transmembrane</keyword>
<evidence type="ECO:0000313" key="9">
    <source>
        <dbReference type="EMBL" id="AUW94506.1"/>
    </source>
</evidence>
<evidence type="ECO:0000256" key="2">
    <source>
        <dbReference type="ARBA" id="ARBA00022448"/>
    </source>
</evidence>
<comment type="subcellular location">
    <subcellularLocation>
        <location evidence="1 7">Cell membrane</location>
        <topology evidence="1 7">Multi-pass membrane protein</topology>
    </subcellularLocation>
</comment>
<dbReference type="PROSITE" id="PS50928">
    <property type="entry name" value="ABC_TM1"/>
    <property type="match status" value="1"/>
</dbReference>
<organism evidence="9 10">
    <name type="scientific">Sulfobacillus thermotolerans</name>
    <dbReference type="NCBI Taxonomy" id="338644"/>
    <lineage>
        <taxon>Bacteria</taxon>
        <taxon>Bacillati</taxon>
        <taxon>Bacillota</taxon>
        <taxon>Clostridia</taxon>
        <taxon>Eubacteriales</taxon>
        <taxon>Clostridiales Family XVII. Incertae Sedis</taxon>
        <taxon>Sulfobacillus</taxon>
    </lineage>
</organism>
<dbReference type="PANTHER" id="PTHR30183">
    <property type="entry name" value="MOLYBDENUM TRANSPORT SYSTEM PERMEASE PROTEIN MODB"/>
    <property type="match status" value="1"/>
</dbReference>
<dbReference type="InterPro" id="IPR035906">
    <property type="entry name" value="MetI-like_sf"/>
</dbReference>
<feature type="transmembrane region" description="Helical" evidence="7">
    <location>
        <begin position="81"/>
        <end position="106"/>
    </location>
</feature>
<dbReference type="EMBL" id="CP019454">
    <property type="protein sequence ID" value="AUW94506.1"/>
    <property type="molecule type" value="Genomic_DNA"/>
</dbReference>
<gene>
    <name evidence="9" type="ORF">BXT84_11605</name>
</gene>
<feature type="transmembrane region" description="Helical" evidence="7">
    <location>
        <begin position="136"/>
        <end position="155"/>
    </location>
</feature>
<evidence type="ECO:0000256" key="4">
    <source>
        <dbReference type="ARBA" id="ARBA00022692"/>
    </source>
</evidence>
<sequence length="252" mass="26738">MLRRAGTAVTAVVILVTVIPIAVLITQGAPKFGQALSAPGAGHALAVTVESGSLALLVIFILGLPTAYYLRYIRSPAFKRFVAVVLVLALLMPPLVLGLVLAYVLAPATASGAILSQWQAASNSFPALTLAEVYEALPYFVLTAWSAISAIPKAWEEDAWALHKSPWQTFRFVLWPASRPGLVTATALAWARIVGAFGAPVVVAYHPTALPVQIWITLEEAGLPQALSLALWLVLVGLPLPGFLTWRQGTAS</sequence>
<keyword evidence="10" id="KW-1185">Reference proteome</keyword>
<evidence type="ECO:0000259" key="8">
    <source>
        <dbReference type="PROSITE" id="PS50928"/>
    </source>
</evidence>
<evidence type="ECO:0000256" key="3">
    <source>
        <dbReference type="ARBA" id="ARBA00022475"/>
    </source>
</evidence>
<keyword evidence="3" id="KW-1003">Cell membrane</keyword>
<dbReference type="CDD" id="cd06261">
    <property type="entry name" value="TM_PBP2"/>
    <property type="match status" value="1"/>
</dbReference>
<dbReference type="Gene3D" id="1.10.3720.10">
    <property type="entry name" value="MetI-like"/>
    <property type="match status" value="1"/>
</dbReference>
<feature type="transmembrane region" description="Helical" evidence="7">
    <location>
        <begin position="181"/>
        <end position="206"/>
    </location>
</feature>
<feature type="transmembrane region" description="Helical" evidence="7">
    <location>
        <begin position="226"/>
        <end position="246"/>
    </location>
</feature>
<dbReference type="PANTHER" id="PTHR30183:SF2">
    <property type="entry name" value="IRON UTILIZATION PROTEIN"/>
    <property type="match status" value="1"/>
</dbReference>
<evidence type="ECO:0000256" key="7">
    <source>
        <dbReference type="RuleBase" id="RU363032"/>
    </source>
</evidence>
<dbReference type="Proteomes" id="UP000325292">
    <property type="component" value="Chromosome"/>
</dbReference>
<proteinExistence type="inferred from homology"/>
<dbReference type="InterPro" id="IPR000515">
    <property type="entry name" value="MetI-like"/>
</dbReference>
<protein>
    <submittedName>
        <fullName evidence="9">ABC transporter permease</fullName>
    </submittedName>
</protein>
<accession>A0ABM6RSV5</accession>